<dbReference type="GO" id="GO:0004867">
    <property type="term" value="F:serine-type endopeptidase inhibitor activity"/>
    <property type="evidence" value="ECO:0007669"/>
    <property type="project" value="UniProtKB-KW"/>
</dbReference>
<keyword evidence="4" id="KW-1133">Transmembrane helix</keyword>
<dbReference type="Gene3D" id="3.30.10.10">
    <property type="entry name" value="Trypsin Inhibitor V, subunit A"/>
    <property type="match status" value="1"/>
</dbReference>
<dbReference type="Pfam" id="PF00280">
    <property type="entry name" value="potato_inhibit"/>
    <property type="match status" value="1"/>
</dbReference>
<dbReference type="PRINTS" id="PR00292">
    <property type="entry name" value="POTATOINHBTR"/>
</dbReference>
<protein>
    <recommendedName>
        <fullName evidence="6">Subtilisin</fullName>
    </recommendedName>
</protein>
<dbReference type="EMBL" id="HBIV01038499">
    <property type="protein sequence ID" value="CAE0675575.1"/>
    <property type="molecule type" value="Transcribed_RNA"/>
</dbReference>
<keyword evidence="4" id="KW-0472">Membrane</keyword>
<evidence type="ECO:0008006" key="6">
    <source>
        <dbReference type="Google" id="ProtNLM"/>
    </source>
</evidence>
<dbReference type="SUPFAM" id="SSF54654">
    <property type="entry name" value="CI-2 family of serine protease inhibitors"/>
    <property type="match status" value="1"/>
</dbReference>
<dbReference type="GO" id="GO:0009611">
    <property type="term" value="P:response to wounding"/>
    <property type="evidence" value="ECO:0007669"/>
    <property type="project" value="InterPro"/>
</dbReference>
<evidence type="ECO:0000256" key="4">
    <source>
        <dbReference type="SAM" id="Phobius"/>
    </source>
</evidence>
<keyword evidence="2" id="KW-0646">Protease inhibitor</keyword>
<dbReference type="PANTHER" id="PTHR33091:SF29">
    <property type="entry name" value="SUBTILISIN INHIBITOR 1"/>
    <property type="match status" value="1"/>
</dbReference>
<keyword evidence="3" id="KW-0722">Serine protease inhibitor</keyword>
<dbReference type="InterPro" id="IPR000864">
    <property type="entry name" value="Prot_inh_pot1"/>
</dbReference>
<dbReference type="AlphaFoldDB" id="A0A7S3Z8W6"/>
<sequence length="118" mass="13063">MHSRYSNKVDNGPFSFLHILLVAVVVGLLYVAFRERAPPIPRRVVAIPGKEHWPELVGIDSEKAVQIIKAERPDLTDVHTVPTGSFVTMDYRMDRVRVFVDDPGGTGSGMVKMAPHVG</sequence>
<dbReference type="PANTHER" id="PTHR33091">
    <property type="entry name" value="PROTEIN, PUTATIVE, EXPRESSED-RELATED"/>
    <property type="match status" value="1"/>
</dbReference>
<feature type="transmembrane region" description="Helical" evidence="4">
    <location>
        <begin position="12"/>
        <end position="33"/>
    </location>
</feature>
<dbReference type="PROSITE" id="PS00285">
    <property type="entry name" value="POTATO_INHIBITOR"/>
    <property type="match status" value="1"/>
</dbReference>
<evidence type="ECO:0000256" key="1">
    <source>
        <dbReference type="ARBA" id="ARBA00008210"/>
    </source>
</evidence>
<evidence type="ECO:0000256" key="3">
    <source>
        <dbReference type="ARBA" id="ARBA00022900"/>
    </source>
</evidence>
<keyword evidence="4" id="KW-0812">Transmembrane</keyword>
<evidence type="ECO:0000256" key="2">
    <source>
        <dbReference type="ARBA" id="ARBA00022690"/>
    </source>
</evidence>
<accession>A0A7S3Z8W6</accession>
<name>A0A7S3Z8W6_9EUKA</name>
<organism evidence="5">
    <name type="scientific">Lotharella globosa</name>
    <dbReference type="NCBI Taxonomy" id="91324"/>
    <lineage>
        <taxon>Eukaryota</taxon>
        <taxon>Sar</taxon>
        <taxon>Rhizaria</taxon>
        <taxon>Cercozoa</taxon>
        <taxon>Chlorarachniophyceae</taxon>
        <taxon>Lotharella</taxon>
    </lineage>
</organism>
<comment type="similarity">
    <text evidence="1">Belongs to the protease inhibitor I13 (potato type I serine protease inhibitor) family.</text>
</comment>
<dbReference type="InterPro" id="IPR036354">
    <property type="entry name" value="Prot_inh_pot1_sf"/>
</dbReference>
<gene>
    <name evidence="5" type="ORF">LGLO00237_LOCUS27352</name>
</gene>
<proteinExistence type="inferred from homology"/>
<reference evidence="5" key="1">
    <citation type="submission" date="2021-01" db="EMBL/GenBank/DDBJ databases">
        <authorList>
            <person name="Corre E."/>
            <person name="Pelletier E."/>
            <person name="Niang G."/>
            <person name="Scheremetjew M."/>
            <person name="Finn R."/>
            <person name="Kale V."/>
            <person name="Holt S."/>
            <person name="Cochrane G."/>
            <person name="Meng A."/>
            <person name="Brown T."/>
            <person name="Cohen L."/>
        </authorList>
    </citation>
    <scope>NUCLEOTIDE SEQUENCE</scope>
    <source>
        <strain evidence="5">CCCM811</strain>
    </source>
</reference>
<evidence type="ECO:0000313" key="5">
    <source>
        <dbReference type="EMBL" id="CAE0675575.1"/>
    </source>
</evidence>